<keyword evidence="2" id="KW-1185">Reference proteome</keyword>
<name>C4GCW3_9FIRM</name>
<accession>C4GCW3</accession>
<organism evidence="1 2">
    <name type="scientific">Shuttleworthella satelles DSM 14600</name>
    <dbReference type="NCBI Taxonomy" id="626523"/>
    <lineage>
        <taxon>Bacteria</taxon>
        <taxon>Bacillati</taxon>
        <taxon>Bacillota</taxon>
        <taxon>Clostridia</taxon>
        <taxon>Lachnospirales</taxon>
        <taxon>Lachnospiraceae</taxon>
        <taxon>Shuttleworthella</taxon>
    </lineage>
</organism>
<dbReference type="AlphaFoldDB" id="C4GCW3"/>
<reference evidence="1" key="1">
    <citation type="submission" date="2009-04" db="EMBL/GenBank/DDBJ databases">
        <authorList>
            <person name="Weinstock G."/>
            <person name="Sodergren E."/>
            <person name="Clifton S."/>
            <person name="Fulton L."/>
            <person name="Fulton B."/>
            <person name="Courtney L."/>
            <person name="Fronick C."/>
            <person name="Harrison M."/>
            <person name="Strong C."/>
            <person name="Farmer C."/>
            <person name="Delahaunty K."/>
            <person name="Markovic C."/>
            <person name="Hall O."/>
            <person name="Minx P."/>
            <person name="Tomlinson C."/>
            <person name="Mitreva M."/>
            <person name="Nelson J."/>
            <person name="Hou S."/>
            <person name="Wollam A."/>
            <person name="Pepin K.H."/>
            <person name="Johnson M."/>
            <person name="Bhonagiri V."/>
            <person name="Nash W.E."/>
            <person name="Warren W."/>
            <person name="Chinwalla A."/>
            <person name="Mardis E.R."/>
            <person name="Wilson R.K."/>
        </authorList>
    </citation>
    <scope>NUCLEOTIDE SEQUENCE [LARGE SCALE GENOMIC DNA]</scope>
    <source>
        <strain evidence="1">DSM 14600</strain>
    </source>
</reference>
<evidence type="ECO:0000313" key="1">
    <source>
        <dbReference type="EMBL" id="EEP27812.1"/>
    </source>
</evidence>
<evidence type="ECO:0000313" key="2">
    <source>
        <dbReference type="Proteomes" id="UP000003494"/>
    </source>
</evidence>
<dbReference type="HOGENOM" id="CLU_2901789_0_0_9"/>
<sequence>MNHCIFSPILPFLRLCPLCHPSSSSLLCLERPVHKLHQRSRSSPTSTIPLTYAIRQPSRMRH</sequence>
<gene>
    <name evidence="1" type="ORF">GCWU000342_01806</name>
</gene>
<dbReference type="Proteomes" id="UP000003494">
    <property type="component" value="Unassembled WGS sequence"/>
</dbReference>
<dbReference type="EMBL" id="ACIP02000004">
    <property type="protein sequence ID" value="EEP27812.1"/>
    <property type="molecule type" value="Genomic_DNA"/>
</dbReference>
<protein>
    <submittedName>
        <fullName evidence="1">Uncharacterized protein</fullName>
    </submittedName>
</protein>
<comment type="caution">
    <text evidence="1">The sequence shown here is derived from an EMBL/GenBank/DDBJ whole genome shotgun (WGS) entry which is preliminary data.</text>
</comment>
<proteinExistence type="predicted"/>